<evidence type="ECO:0000313" key="3">
    <source>
        <dbReference type="EMBL" id="GBE89422.1"/>
    </source>
</evidence>
<comment type="caution">
    <text evidence="3">The sequence shown here is derived from an EMBL/GenBank/DDBJ whole genome shotgun (WGS) entry which is preliminary data.</text>
</comment>
<name>A0A401H4T1_9APHY</name>
<organism evidence="3 4">
    <name type="scientific">Sparassis crispa</name>
    <dbReference type="NCBI Taxonomy" id="139825"/>
    <lineage>
        <taxon>Eukaryota</taxon>
        <taxon>Fungi</taxon>
        <taxon>Dikarya</taxon>
        <taxon>Basidiomycota</taxon>
        <taxon>Agaricomycotina</taxon>
        <taxon>Agaricomycetes</taxon>
        <taxon>Polyporales</taxon>
        <taxon>Sparassidaceae</taxon>
        <taxon>Sparassis</taxon>
    </lineage>
</organism>
<reference evidence="3 4" key="1">
    <citation type="journal article" date="2018" name="Sci. Rep.">
        <title>Genome sequence of the cauliflower mushroom Sparassis crispa (Hanabiratake) and its association with beneficial usage.</title>
        <authorList>
            <person name="Kiyama R."/>
            <person name="Furutani Y."/>
            <person name="Kawaguchi K."/>
            <person name="Nakanishi T."/>
        </authorList>
    </citation>
    <scope>NUCLEOTIDE SEQUENCE [LARGE SCALE GENOMIC DNA]</scope>
</reference>
<evidence type="ECO:0000256" key="1">
    <source>
        <dbReference type="SAM" id="Coils"/>
    </source>
</evidence>
<keyword evidence="4" id="KW-1185">Reference proteome</keyword>
<feature type="compositionally biased region" description="Basic and acidic residues" evidence="2">
    <location>
        <begin position="24"/>
        <end position="36"/>
    </location>
</feature>
<dbReference type="RefSeq" id="XP_027620335.1">
    <property type="nucleotide sequence ID" value="XM_027764534.1"/>
</dbReference>
<proteinExistence type="predicted"/>
<evidence type="ECO:0000256" key="2">
    <source>
        <dbReference type="SAM" id="MobiDB-lite"/>
    </source>
</evidence>
<protein>
    <submittedName>
        <fullName evidence="3">Uncharacterized protein</fullName>
    </submittedName>
</protein>
<sequence>MEPSASQPVRPEPTRNNSAGKAPRVGDKEKTEDKNGASKASIASAHRGARYKEKFQALREKFDQVTATHDQYQRELAIADEKVKRLQEECNLLLDAVDIAVPAQPSLLHYLSRDPIPPQYHSYTAVPTSRDTQTHSSPSSIESIRNQFHRATEGGVMPPSPIMPDIGPLCAENDIPEDIRRMHYHFQHHAGRR</sequence>
<dbReference type="InParanoid" id="A0A401H4T1"/>
<gene>
    <name evidence="3" type="ORF">SCP_1600840</name>
</gene>
<evidence type="ECO:0000313" key="4">
    <source>
        <dbReference type="Proteomes" id="UP000287166"/>
    </source>
</evidence>
<accession>A0A401H4T1</accession>
<feature type="coiled-coil region" evidence="1">
    <location>
        <begin position="55"/>
        <end position="96"/>
    </location>
</feature>
<dbReference type="EMBL" id="BFAD01000016">
    <property type="protein sequence ID" value="GBE89422.1"/>
    <property type="molecule type" value="Genomic_DNA"/>
</dbReference>
<dbReference type="OrthoDB" id="2442602at2759"/>
<keyword evidence="1" id="KW-0175">Coiled coil</keyword>
<dbReference type="GeneID" id="38786339"/>
<dbReference type="AlphaFoldDB" id="A0A401H4T1"/>
<dbReference type="STRING" id="139825.A0A401H4T1"/>
<dbReference type="Proteomes" id="UP000287166">
    <property type="component" value="Unassembled WGS sequence"/>
</dbReference>
<feature type="region of interest" description="Disordered" evidence="2">
    <location>
        <begin position="1"/>
        <end position="48"/>
    </location>
</feature>